<keyword evidence="3" id="KW-1185">Reference proteome</keyword>
<dbReference type="InterPro" id="IPR038765">
    <property type="entry name" value="Papain-like_cys_pep_sf"/>
</dbReference>
<dbReference type="SMART" id="SM00460">
    <property type="entry name" value="TGc"/>
    <property type="match status" value="1"/>
</dbReference>
<accession>A0A3S1C629</accession>
<dbReference type="InterPro" id="IPR002931">
    <property type="entry name" value="Transglutaminase-like"/>
</dbReference>
<evidence type="ECO:0000313" key="3">
    <source>
        <dbReference type="Proteomes" id="UP000279446"/>
    </source>
</evidence>
<proteinExistence type="predicted"/>
<dbReference type="Gene3D" id="3.10.620.30">
    <property type="match status" value="1"/>
</dbReference>
<gene>
    <name evidence="2" type="ORF">EJP82_18460</name>
</gene>
<dbReference type="EMBL" id="RZNY01000016">
    <property type="protein sequence ID" value="RUT43928.1"/>
    <property type="molecule type" value="Genomic_DNA"/>
</dbReference>
<dbReference type="PANTHER" id="PTHR46333">
    <property type="entry name" value="CYTOKINESIS PROTEIN 3"/>
    <property type="match status" value="1"/>
</dbReference>
<sequence>MRLNVHKRWLTAGIIGVILFGSIPSKWGVVEVYATADIASVSSSEQIQSKIAEGMAMRQTSLSFKYKGSTKNLETMLKDAMNGALDSDPYTKYIVDRYAYSWRGTTGAAKITINIVYRETAEQSAYVNERVQAILKEIIKPSMNDHQRVKAVHDYVVINLKYDEDLKIYTAYEGLRTGEAVCQGYALLTYKLLQGAGIENLIIEGNAGGQAHAWNLVLLDKKWYHIDTTWDDPIQDSLSGIRYSYYLKNDEEMRRDHIWTKKYPSATSSYKENLQSLIKKGGKVTAFYQAMEDELGYNLYDATAVVTNSTGLQSKVKQGLKKNKLTVTLRYSGLEKSLLEDLGSLYELNIKNISYLTEPLEETEDWRVEIHWEMK</sequence>
<organism evidence="2 3">
    <name type="scientific">Paenibacillus anaericanus</name>
    <dbReference type="NCBI Taxonomy" id="170367"/>
    <lineage>
        <taxon>Bacteria</taxon>
        <taxon>Bacillati</taxon>
        <taxon>Bacillota</taxon>
        <taxon>Bacilli</taxon>
        <taxon>Bacillales</taxon>
        <taxon>Paenibacillaceae</taxon>
        <taxon>Paenibacillus</taxon>
    </lineage>
</organism>
<reference evidence="2 3" key="1">
    <citation type="submission" date="2018-12" db="EMBL/GenBank/DDBJ databases">
        <authorList>
            <person name="Sun L."/>
            <person name="Chen Z."/>
        </authorList>
    </citation>
    <scope>NUCLEOTIDE SEQUENCE [LARGE SCALE GENOMIC DNA]</scope>
    <source>
        <strain evidence="2 3">DSM 15890</strain>
    </source>
</reference>
<dbReference type="AlphaFoldDB" id="A0A3S1C629"/>
<dbReference type="InterPro" id="IPR052557">
    <property type="entry name" value="CAP/Cytokinesis_protein"/>
</dbReference>
<evidence type="ECO:0000259" key="1">
    <source>
        <dbReference type="SMART" id="SM00460"/>
    </source>
</evidence>
<feature type="domain" description="Transglutaminase-like" evidence="1">
    <location>
        <begin position="174"/>
        <end position="230"/>
    </location>
</feature>
<dbReference type="GO" id="GO:0005737">
    <property type="term" value="C:cytoplasm"/>
    <property type="evidence" value="ECO:0007669"/>
    <property type="project" value="TreeGrafter"/>
</dbReference>
<evidence type="ECO:0000313" key="2">
    <source>
        <dbReference type="EMBL" id="RUT43928.1"/>
    </source>
</evidence>
<dbReference type="RefSeq" id="WP_127193550.1">
    <property type="nucleotide sequence ID" value="NZ_RZNY01000016.1"/>
</dbReference>
<dbReference type="Pfam" id="PF01841">
    <property type="entry name" value="Transglut_core"/>
    <property type="match status" value="1"/>
</dbReference>
<protein>
    <submittedName>
        <fullName evidence="2">Transglutaminase</fullName>
    </submittedName>
</protein>
<comment type="caution">
    <text evidence="2">The sequence shown here is derived from an EMBL/GenBank/DDBJ whole genome shotgun (WGS) entry which is preliminary data.</text>
</comment>
<name>A0A3S1C629_9BACL</name>
<dbReference type="OrthoDB" id="9788327at2"/>
<dbReference type="SUPFAM" id="SSF54001">
    <property type="entry name" value="Cysteine proteinases"/>
    <property type="match status" value="1"/>
</dbReference>
<dbReference type="Proteomes" id="UP000279446">
    <property type="component" value="Unassembled WGS sequence"/>
</dbReference>
<dbReference type="PANTHER" id="PTHR46333:SF2">
    <property type="entry name" value="CYTOKINESIS PROTEIN 3"/>
    <property type="match status" value="1"/>
</dbReference>